<evidence type="ECO:0000256" key="6">
    <source>
        <dbReference type="SAM" id="Phobius"/>
    </source>
</evidence>
<keyword evidence="5 6" id="KW-0472">Membrane</keyword>
<feature type="transmembrane region" description="Helical" evidence="6">
    <location>
        <begin position="12"/>
        <end position="31"/>
    </location>
</feature>
<dbReference type="PANTHER" id="PTHR30558:SF3">
    <property type="entry name" value="BIOPOLYMER TRANSPORT PROTEIN EXBD-RELATED"/>
    <property type="match status" value="1"/>
</dbReference>
<evidence type="ECO:0008006" key="8">
    <source>
        <dbReference type="Google" id="ProtNLM"/>
    </source>
</evidence>
<evidence type="ECO:0000256" key="5">
    <source>
        <dbReference type="ARBA" id="ARBA00023136"/>
    </source>
</evidence>
<dbReference type="PANTHER" id="PTHR30558">
    <property type="entry name" value="EXBD MEMBRANE COMPONENT OF PMF-DRIVEN MACROMOLECULE IMPORT SYSTEM"/>
    <property type="match status" value="1"/>
</dbReference>
<evidence type="ECO:0000256" key="2">
    <source>
        <dbReference type="ARBA" id="ARBA00022475"/>
    </source>
</evidence>
<dbReference type="Gene3D" id="3.30.420.270">
    <property type="match status" value="1"/>
</dbReference>
<accession>A0A381Z4S0</accession>
<dbReference type="Pfam" id="PF02472">
    <property type="entry name" value="ExbD"/>
    <property type="match status" value="1"/>
</dbReference>
<dbReference type="GO" id="GO:0005886">
    <property type="term" value="C:plasma membrane"/>
    <property type="evidence" value="ECO:0007669"/>
    <property type="project" value="UniProtKB-SubCell"/>
</dbReference>
<dbReference type="GO" id="GO:0022857">
    <property type="term" value="F:transmembrane transporter activity"/>
    <property type="evidence" value="ECO:0007669"/>
    <property type="project" value="InterPro"/>
</dbReference>
<evidence type="ECO:0000256" key="3">
    <source>
        <dbReference type="ARBA" id="ARBA00022692"/>
    </source>
</evidence>
<dbReference type="EMBL" id="UINC01019797">
    <property type="protein sequence ID" value="SVA83757.1"/>
    <property type="molecule type" value="Genomic_DNA"/>
</dbReference>
<keyword evidence="4 6" id="KW-1133">Transmembrane helix</keyword>
<dbReference type="AlphaFoldDB" id="A0A381Z4S0"/>
<gene>
    <name evidence="7" type="ORF">METZ01_LOCUS136611</name>
</gene>
<reference evidence="7" key="1">
    <citation type="submission" date="2018-05" db="EMBL/GenBank/DDBJ databases">
        <authorList>
            <person name="Lanie J.A."/>
            <person name="Ng W.-L."/>
            <person name="Kazmierczak K.M."/>
            <person name="Andrzejewski T.M."/>
            <person name="Davidsen T.M."/>
            <person name="Wayne K.J."/>
            <person name="Tettelin H."/>
            <person name="Glass J.I."/>
            <person name="Rusch D."/>
            <person name="Podicherti R."/>
            <person name="Tsui H.-C.T."/>
            <person name="Winkler M.E."/>
        </authorList>
    </citation>
    <scope>NUCLEOTIDE SEQUENCE</scope>
</reference>
<protein>
    <recommendedName>
        <fullName evidence="8">Biopolymer transporter ExbD</fullName>
    </recommendedName>
</protein>
<name>A0A381Z4S0_9ZZZZ</name>
<organism evidence="7">
    <name type="scientific">marine metagenome</name>
    <dbReference type="NCBI Taxonomy" id="408172"/>
    <lineage>
        <taxon>unclassified sequences</taxon>
        <taxon>metagenomes</taxon>
        <taxon>ecological metagenomes</taxon>
    </lineage>
</organism>
<dbReference type="InterPro" id="IPR003400">
    <property type="entry name" value="ExbD"/>
</dbReference>
<keyword evidence="2" id="KW-1003">Cell membrane</keyword>
<keyword evidence="3 6" id="KW-0812">Transmembrane</keyword>
<evidence type="ECO:0000313" key="7">
    <source>
        <dbReference type="EMBL" id="SVA83757.1"/>
    </source>
</evidence>
<sequence>MNLKAPKRAESYIPTASMADIAFLLIVFFMVTTTITVDRTAVELPTSLERVEVPKDAAVIAIDETGQVFFSNGEEDSRAISTQDLLPSAAFIMSKNSLKFFLIKADGAAEYRYIDQVMEQLRQAAVRNIAMLTQQEGVG</sequence>
<evidence type="ECO:0000256" key="1">
    <source>
        <dbReference type="ARBA" id="ARBA00004162"/>
    </source>
</evidence>
<evidence type="ECO:0000256" key="4">
    <source>
        <dbReference type="ARBA" id="ARBA00022989"/>
    </source>
</evidence>
<comment type="subcellular location">
    <subcellularLocation>
        <location evidence="1">Cell membrane</location>
        <topology evidence="1">Single-pass membrane protein</topology>
    </subcellularLocation>
</comment>
<proteinExistence type="predicted"/>